<feature type="transmembrane region" description="Helical" evidence="10">
    <location>
        <begin position="239"/>
        <end position="259"/>
    </location>
</feature>
<keyword evidence="2" id="KW-1003">Cell membrane</keyword>
<feature type="domain" description="G-protein coupled receptors family 3 profile" evidence="11">
    <location>
        <begin position="45"/>
        <end position="305"/>
    </location>
</feature>
<feature type="transmembrane region" description="Helical" evidence="10">
    <location>
        <begin position="151"/>
        <end position="176"/>
    </location>
</feature>
<dbReference type="InterPro" id="IPR017978">
    <property type="entry name" value="GPCR_3_C"/>
</dbReference>
<dbReference type="PANTHER" id="PTHR24061:SF545">
    <property type="entry name" value="VOMERONASAL 2, RECEPTOR 118-RELATED"/>
    <property type="match status" value="1"/>
</dbReference>
<evidence type="ECO:0000259" key="11">
    <source>
        <dbReference type="PROSITE" id="PS50259"/>
    </source>
</evidence>
<accession>A0A4X1VLM3</accession>
<keyword evidence="5" id="KW-0297">G-protein coupled receptor</keyword>
<keyword evidence="8" id="KW-0325">Glycoprotein</keyword>
<keyword evidence="4 10" id="KW-1133">Transmembrane helix</keyword>
<evidence type="ECO:0000256" key="5">
    <source>
        <dbReference type="ARBA" id="ARBA00023040"/>
    </source>
</evidence>
<dbReference type="PROSITE" id="PS50259">
    <property type="entry name" value="G_PROTEIN_RECEP_F3_4"/>
    <property type="match status" value="1"/>
</dbReference>
<dbReference type="AlphaFoldDB" id="A0A4X1VLM3"/>
<evidence type="ECO:0000313" key="12">
    <source>
        <dbReference type="Ensembl" id="ENSSSCP00070042336.1"/>
    </source>
</evidence>
<comment type="subcellular location">
    <subcellularLocation>
        <location evidence="1">Cell membrane</location>
        <topology evidence="1">Multi-pass membrane protein</topology>
    </subcellularLocation>
</comment>
<dbReference type="PANTHER" id="PTHR24061">
    <property type="entry name" value="CALCIUM-SENSING RECEPTOR-RELATED"/>
    <property type="match status" value="1"/>
</dbReference>
<feature type="transmembrane region" description="Helical" evidence="10">
    <location>
        <begin position="82"/>
        <end position="103"/>
    </location>
</feature>
<dbReference type="GO" id="GO:0005886">
    <property type="term" value="C:plasma membrane"/>
    <property type="evidence" value="ECO:0007669"/>
    <property type="project" value="UniProtKB-SubCell"/>
</dbReference>
<dbReference type="InterPro" id="IPR004073">
    <property type="entry name" value="GPCR_3_vmron_rcpt_2"/>
</dbReference>
<feature type="transmembrane region" description="Helical" evidence="10">
    <location>
        <begin position="204"/>
        <end position="227"/>
    </location>
</feature>
<evidence type="ECO:0000313" key="13">
    <source>
        <dbReference type="Proteomes" id="UP000314985"/>
    </source>
</evidence>
<feature type="transmembrane region" description="Helical" evidence="10">
    <location>
        <begin position="115"/>
        <end position="139"/>
    </location>
</feature>
<dbReference type="Ensembl" id="ENSSSCT00070050112.1">
    <property type="protein sequence ID" value="ENSSSCP00070042336.1"/>
    <property type="gene ID" value="ENSSSCG00070025068.1"/>
</dbReference>
<evidence type="ECO:0000256" key="6">
    <source>
        <dbReference type="ARBA" id="ARBA00023136"/>
    </source>
</evidence>
<reference evidence="12" key="2">
    <citation type="submission" date="2025-08" db="UniProtKB">
        <authorList>
            <consortium name="Ensembl"/>
        </authorList>
    </citation>
    <scope>IDENTIFICATION</scope>
</reference>
<dbReference type="InterPro" id="IPR000337">
    <property type="entry name" value="GPCR_3"/>
</dbReference>
<keyword evidence="3 10" id="KW-0812">Transmembrane</keyword>
<keyword evidence="7" id="KW-0675">Receptor</keyword>
<dbReference type="Proteomes" id="UP000314985">
    <property type="component" value="Chromosome 2"/>
</dbReference>
<evidence type="ECO:0000256" key="4">
    <source>
        <dbReference type="ARBA" id="ARBA00022989"/>
    </source>
</evidence>
<proteinExistence type="predicted"/>
<dbReference type="GO" id="GO:0004930">
    <property type="term" value="F:G protein-coupled receptor activity"/>
    <property type="evidence" value="ECO:0007669"/>
    <property type="project" value="UniProtKB-KW"/>
</dbReference>
<feature type="transmembrane region" description="Helical" evidence="10">
    <location>
        <begin position="271"/>
        <end position="290"/>
    </location>
</feature>
<name>A0A4X1VLM3_PIG</name>
<keyword evidence="6 10" id="KW-0472">Membrane</keyword>
<organism evidence="12 13">
    <name type="scientific">Sus scrofa</name>
    <name type="common">Pig</name>
    <dbReference type="NCBI Taxonomy" id="9823"/>
    <lineage>
        <taxon>Eukaryota</taxon>
        <taxon>Metazoa</taxon>
        <taxon>Chordata</taxon>
        <taxon>Craniata</taxon>
        <taxon>Vertebrata</taxon>
        <taxon>Euteleostomi</taxon>
        <taxon>Mammalia</taxon>
        <taxon>Eutheria</taxon>
        <taxon>Laurasiatheria</taxon>
        <taxon>Artiodactyla</taxon>
        <taxon>Suina</taxon>
        <taxon>Suidae</taxon>
        <taxon>Sus</taxon>
    </lineage>
</organism>
<dbReference type="Pfam" id="PF00003">
    <property type="entry name" value="7tm_3"/>
    <property type="match status" value="1"/>
</dbReference>
<evidence type="ECO:0000256" key="2">
    <source>
        <dbReference type="ARBA" id="ARBA00022475"/>
    </source>
</evidence>
<evidence type="ECO:0000256" key="3">
    <source>
        <dbReference type="ARBA" id="ARBA00022692"/>
    </source>
</evidence>
<keyword evidence="9" id="KW-0807">Transducer</keyword>
<dbReference type="PRINTS" id="PR01535">
    <property type="entry name" value="VOMERONASL2R"/>
</dbReference>
<sequence>LRIMTTWVSALTGQCVQYPDQEYPNRGRNRCLPKVVTFLAYEDSLGMALVCMALCFCAITAGVLWVFVQHRDTPIIKANNKALSYVLLISLLLCFLCPLLFIGRPNIATCTLRQITFAAVFTVAVVTVSAKTLTVILAFKAMKPGGTMRRLLVTGASNYVIPICSLIQVIICGAWLGTSPPFLEIDTHSEPKSLIIVCIKGSVTAFYCVLGYLGSLALGSFSLAFLARNLPDTFNEAKFLTFSMLVFCTVWVTFFPVYHSTKGKVMVAAEIFSILASSAGIFAPKCYIIFIRHEKNSLKSLRNQIDSKRNRHSGFLSQVPTTVVAFEILSIQINKFLYLFIHILGSIKTT</sequence>
<feature type="transmembrane region" description="Helical" evidence="10">
    <location>
        <begin position="45"/>
        <end position="70"/>
    </location>
</feature>
<protein>
    <recommendedName>
        <fullName evidence="11">G-protein coupled receptors family 3 profile domain-containing protein</fullName>
    </recommendedName>
</protein>
<evidence type="ECO:0000256" key="10">
    <source>
        <dbReference type="SAM" id="Phobius"/>
    </source>
</evidence>
<evidence type="ECO:0000256" key="9">
    <source>
        <dbReference type="ARBA" id="ARBA00023224"/>
    </source>
</evidence>
<dbReference type="PRINTS" id="PR00248">
    <property type="entry name" value="GPCRMGR"/>
</dbReference>
<evidence type="ECO:0000256" key="7">
    <source>
        <dbReference type="ARBA" id="ARBA00023170"/>
    </source>
</evidence>
<dbReference type="InterPro" id="IPR000068">
    <property type="entry name" value="GPCR_3_Ca_sens_rcpt-rel"/>
</dbReference>
<evidence type="ECO:0000256" key="1">
    <source>
        <dbReference type="ARBA" id="ARBA00004651"/>
    </source>
</evidence>
<evidence type="ECO:0000256" key="8">
    <source>
        <dbReference type="ARBA" id="ARBA00023180"/>
    </source>
</evidence>
<reference evidence="12 13" key="1">
    <citation type="submission" date="2017-08" db="EMBL/GenBank/DDBJ databases">
        <title>USMARCv1.0.</title>
        <authorList>
            <person name="Hannum G.I."/>
            <person name="Koren S."/>
            <person name="Schroeder S.G."/>
            <person name="Chin S.C."/>
            <person name="Nonneman D.J."/>
            <person name="Becker S.A."/>
            <person name="Rosen B.D."/>
            <person name="Bickhart D.M."/>
            <person name="Putnam N.H."/>
            <person name="Green R.E."/>
            <person name="Tuggle C.K."/>
            <person name="Liu H."/>
            <person name="Rohrer G.A."/>
            <person name="Warr A."/>
            <person name="Hall R."/>
            <person name="Kim K."/>
            <person name="Hume D.A."/>
            <person name="Talbot R."/>
            <person name="Chow W."/>
            <person name="Howe K."/>
            <person name="Schwartz A.S."/>
            <person name="Watson M."/>
            <person name="Archibald A.L."/>
            <person name="Phillippy A.M."/>
            <person name="Smith T.P.L."/>
        </authorList>
    </citation>
    <scope>NUCLEOTIDE SEQUENCE [LARGE SCALE GENOMIC DNA]</scope>
</reference>